<dbReference type="InterPro" id="IPR002068">
    <property type="entry name" value="A-crystallin/Hsp20_dom"/>
</dbReference>
<dbReference type="HOGENOM" id="CLU_083694_0_0_1"/>
<dbReference type="CDD" id="cd00298">
    <property type="entry name" value="ACD_sHsps_p23-like"/>
    <property type="match status" value="1"/>
</dbReference>
<organism evidence="3 4">
    <name type="scientific">Phlebiopsis gigantea (strain 11061_1 CR5-6)</name>
    <name type="common">White-rot fungus</name>
    <name type="synonym">Peniophora gigantea</name>
    <dbReference type="NCBI Taxonomy" id="745531"/>
    <lineage>
        <taxon>Eukaryota</taxon>
        <taxon>Fungi</taxon>
        <taxon>Dikarya</taxon>
        <taxon>Basidiomycota</taxon>
        <taxon>Agaricomycotina</taxon>
        <taxon>Agaricomycetes</taxon>
        <taxon>Polyporales</taxon>
        <taxon>Phanerochaetaceae</taxon>
        <taxon>Phlebiopsis</taxon>
    </lineage>
</organism>
<accession>A0A0C3RZA4</accession>
<dbReference type="AlphaFoldDB" id="A0A0C3RZA4"/>
<dbReference type="Pfam" id="PF00011">
    <property type="entry name" value="HSP20"/>
    <property type="match status" value="1"/>
</dbReference>
<sequence length="210" mass="23422">MDATSSELTLPADPDPIHTDQSTLDPVWEEVREQKAKILAGLPSKVKSLEGMVHVVEQPALEVERPRLRRKNSAEFGLSPDGKMLVATFDMTDVGKQDMHVSFKADKVIVTWRKVRIVEKQEDGGLVRERREKQYSQIIPLAEGTSFKEVRAARSGNCLVVTYPNLRCVRVNTADDSASVFSSGETDFDTCVTPTGTLFQVIDELMIQKT</sequence>
<name>A0A0C3RZA4_PHLG1</name>
<evidence type="ECO:0000313" key="3">
    <source>
        <dbReference type="EMBL" id="KIP07661.1"/>
    </source>
</evidence>
<dbReference type="InterPro" id="IPR008978">
    <property type="entry name" value="HSP20-like_chaperone"/>
</dbReference>
<protein>
    <recommendedName>
        <fullName evidence="2">SHSP domain-containing protein</fullName>
    </recommendedName>
</protein>
<reference evidence="3 4" key="1">
    <citation type="journal article" date="2014" name="PLoS Genet.">
        <title>Analysis of the Phlebiopsis gigantea genome, transcriptome and secretome provides insight into its pioneer colonization strategies of wood.</title>
        <authorList>
            <person name="Hori C."/>
            <person name="Ishida T."/>
            <person name="Igarashi K."/>
            <person name="Samejima M."/>
            <person name="Suzuki H."/>
            <person name="Master E."/>
            <person name="Ferreira P."/>
            <person name="Ruiz-Duenas F.J."/>
            <person name="Held B."/>
            <person name="Canessa P."/>
            <person name="Larrondo L.F."/>
            <person name="Schmoll M."/>
            <person name="Druzhinina I.S."/>
            <person name="Kubicek C.P."/>
            <person name="Gaskell J.A."/>
            <person name="Kersten P."/>
            <person name="St John F."/>
            <person name="Glasner J."/>
            <person name="Sabat G."/>
            <person name="Splinter BonDurant S."/>
            <person name="Syed K."/>
            <person name="Yadav J."/>
            <person name="Mgbeahuruike A.C."/>
            <person name="Kovalchuk A."/>
            <person name="Asiegbu F.O."/>
            <person name="Lackner G."/>
            <person name="Hoffmeister D."/>
            <person name="Rencoret J."/>
            <person name="Gutierrez A."/>
            <person name="Sun H."/>
            <person name="Lindquist E."/>
            <person name="Barry K."/>
            <person name="Riley R."/>
            <person name="Grigoriev I.V."/>
            <person name="Henrissat B."/>
            <person name="Kues U."/>
            <person name="Berka R.M."/>
            <person name="Martinez A.T."/>
            <person name="Covert S.F."/>
            <person name="Blanchette R.A."/>
            <person name="Cullen D."/>
        </authorList>
    </citation>
    <scope>NUCLEOTIDE SEQUENCE [LARGE SCALE GENOMIC DNA]</scope>
    <source>
        <strain evidence="3 4">11061_1 CR5-6</strain>
    </source>
</reference>
<dbReference type="EMBL" id="KN840493">
    <property type="protein sequence ID" value="KIP07661.1"/>
    <property type="molecule type" value="Genomic_DNA"/>
</dbReference>
<evidence type="ECO:0000256" key="1">
    <source>
        <dbReference type="SAM" id="MobiDB-lite"/>
    </source>
</evidence>
<feature type="domain" description="SHSP" evidence="2">
    <location>
        <begin position="87"/>
        <end position="165"/>
    </location>
</feature>
<dbReference type="Proteomes" id="UP000053257">
    <property type="component" value="Unassembled WGS sequence"/>
</dbReference>
<gene>
    <name evidence="3" type="ORF">PHLGIDRAFT_19135</name>
</gene>
<evidence type="ECO:0000313" key="4">
    <source>
        <dbReference type="Proteomes" id="UP000053257"/>
    </source>
</evidence>
<dbReference type="SUPFAM" id="SSF49764">
    <property type="entry name" value="HSP20-like chaperones"/>
    <property type="match status" value="1"/>
</dbReference>
<dbReference type="STRING" id="745531.A0A0C3RZA4"/>
<evidence type="ECO:0000259" key="2">
    <source>
        <dbReference type="Pfam" id="PF00011"/>
    </source>
</evidence>
<feature type="region of interest" description="Disordered" evidence="1">
    <location>
        <begin position="1"/>
        <end position="22"/>
    </location>
</feature>
<dbReference type="Gene3D" id="2.60.40.790">
    <property type="match status" value="1"/>
</dbReference>
<proteinExistence type="predicted"/>
<keyword evidence="4" id="KW-1185">Reference proteome</keyword>
<dbReference type="OrthoDB" id="1431247at2759"/>